<dbReference type="Pfam" id="PF16977">
    <property type="entry name" value="ApeC"/>
    <property type="match status" value="1"/>
</dbReference>
<keyword evidence="8 9" id="KW-1015">Disulfide bond</keyword>
<keyword evidence="3 11" id="KW-0479">Metal-binding</keyword>
<dbReference type="InterPro" id="IPR035976">
    <property type="entry name" value="Sushi/SCR/CCP_sf"/>
</dbReference>
<dbReference type="PROSITE" id="PS00021">
    <property type="entry name" value="KRINGLE_1"/>
    <property type="match status" value="1"/>
</dbReference>
<comment type="caution">
    <text evidence="9">Lacks conserved residue(s) required for the propagation of feature annotation.</text>
</comment>
<dbReference type="PROSITE" id="PS50041">
    <property type="entry name" value="C_TYPE_LECTIN_2"/>
    <property type="match status" value="1"/>
</dbReference>
<keyword evidence="4 12" id="KW-0732">Signal</keyword>
<dbReference type="Proteomes" id="UP000694888">
    <property type="component" value="Unplaced"/>
</dbReference>
<evidence type="ECO:0000256" key="7">
    <source>
        <dbReference type="ARBA" id="ARBA00023049"/>
    </source>
</evidence>
<dbReference type="PRINTS" id="PR00480">
    <property type="entry name" value="ASTACIN"/>
</dbReference>
<feature type="domain" description="Sushi" evidence="16">
    <location>
        <begin position="1163"/>
        <end position="1225"/>
    </location>
</feature>
<dbReference type="CDD" id="cd00041">
    <property type="entry name" value="CUB"/>
    <property type="match status" value="1"/>
</dbReference>
<dbReference type="InterPro" id="IPR006026">
    <property type="entry name" value="Peptidase_Metallo"/>
</dbReference>
<feature type="disulfide bond" evidence="9">
    <location>
        <begin position="688"/>
        <end position="727"/>
    </location>
</feature>
<feature type="signal peptide" evidence="12">
    <location>
        <begin position="1"/>
        <end position="27"/>
    </location>
</feature>
<evidence type="ECO:0000256" key="12">
    <source>
        <dbReference type="RuleBase" id="RU361183"/>
    </source>
</evidence>
<feature type="domain" description="Kringle" evidence="15">
    <location>
        <begin position="672"/>
        <end position="744"/>
    </location>
</feature>
<evidence type="ECO:0000259" key="14">
    <source>
        <dbReference type="PROSITE" id="PS50041"/>
    </source>
</evidence>
<evidence type="ECO:0000256" key="1">
    <source>
        <dbReference type="ARBA" id="ARBA00022572"/>
    </source>
</evidence>
<evidence type="ECO:0000259" key="13">
    <source>
        <dbReference type="PROSITE" id="PS01180"/>
    </source>
</evidence>
<feature type="binding site" evidence="11">
    <location>
        <position position="197"/>
    </location>
    <ligand>
        <name>Zn(2+)</name>
        <dbReference type="ChEBI" id="CHEBI:29105"/>
        <note>catalytic</note>
    </ligand>
</feature>
<dbReference type="SMART" id="SM00034">
    <property type="entry name" value="CLECT"/>
    <property type="match status" value="1"/>
</dbReference>
<keyword evidence="10" id="KW-0768">Sushi</keyword>
<evidence type="ECO:0000259" key="15">
    <source>
        <dbReference type="PROSITE" id="PS50070"/>
    </source>
</evidence>
<protein>
    <recommendedName>
        <fullName evidence="12">Metalloendopeptidase</fullName>
        <ecNumber evidence="12">3.4.24.-</ecNumber>
    </recommendedName>
</protein>
<dbReference type="SMART" id="SM00130">
    <property type="entry name" value="KR"/>
    <property type="match status" value="1"/>
</dbReference>
<dbReference type="Gene3D" id="3.40.390.10">
    <property type="entry name" value="Collagenase (Catalytic Domain)"/>
    <property type="match status" value="1"/>
</dbReference>
<dbReference type="InterPro" id="IPR024079">
    <property type="entry name" value="MetalloPept_cat_dom_sf"/>
</dbReference>
<feature type="chain" id="PRO_5044953647" description="Metalloendopeptidase" evidence="12">
    <location>
        <begin position="28"/>
        <end position="1229"/>
    </location>
</feature>
<dbReference type="InterPro" id="IPR035914">
    <property type="entry name" value="Sperma_CUB_dom_sf"/>
</dbReference>
<dbReference type="Pfam" id="PF00084">
    <property type="entry name" value="Sushi"/>
    <property type="match status" value="2"/>
</dbReference>
<dbReference type="InterPro" id="IPR000436">
    <property type="entry name" value="Sushi_SCR_CCP_dom"/>
</dbReference>
<dbReference type="InterPro" id="IPR001506">
    <property type="entry name" value="Peptidase_M12A"/>
</dbReference>
<dbReference type="Gene3D" id="2.60.120.290">
    <property type="entry name" value="Spermadhesin, CUB domain"/>
    <property type="match status" value="1"/>
</dbReference>
<dbReference type="EC" id="3.4.24.-" evidence="12"/>
<evidence type="ECO:0000259" key="16">
    <source>
        <dbReference type="PROSITE" id="PS50923"/>
    </source>
</evidence>
<dbReference type="SMART" id="SM00235">
    <property type="entry name" value="ZnMc"/>
    <property type="match status" value="1"/>
</dbReference>
<reference evidence="19" key="1">
    <citation type="submission" date="2025-08" db="UniProtKB">
        <authorList>
            <consortium name="RefSeq"/>
        </authorList>
    </citation>
    <scope>IDENTIFICATION</scope>
</reference>
<accession>A0ABM0ZXU9</accession>
<proteinExistence type="predicted"/>
<dbReference type="PROSITE" id="PS50070">
    <property type="entry name" value="KRINGLE_2"/>
    <property type="match status" value="1"/>
</dbReference>
<dbReference type="InterPro" id="IPR001304">
    <property type="entry name" value="C-type_lectin-like"/>
</dbReference>
<keyword evidence="7 11" id="KW-0482">Metalloprotease</keyword>
<feature type="domain" description="C-type lectin" evidence="14">
    <location>
        <begin position="860"/>
        <end position="964"/>
    </location>
</feature>
<keyword evidence="2 11" id="KW-0645">Protease</keyword>
<dbReference type="RefSeq" id="XP_012936733.1">
    <property type="nucleotide sequence ID" value="XM_013081279.2"/>
</dbReference>
<name>A0ABM0ZXU9_APLCA</name>
<dbReference type="Pfam" id="PF00059">
    <property type="entry name" value="Lectin_C"/>
    <property type="match status" value="1"/>
</dbReference>
<feature type="domain" description="Peptidase M12A" evidence="17">
    <location>
        <begin position="89"/>
        <end position="285"/>
    </location>
</feature>
<evidence type="ECO:0000256" key="2">
    <source>
        <dbReference type="ARBA" id="ARBA00022670"/>
    </source>
</evidence>
<evidence type="ECO:0000256" key="3">
    <source>
        <dbReference type="ARBA" id="ARBA00022723"/>
    </source>
</evidence>
<dbReference type="PROSITE" id="PS01180">
    <property type="entry name" value="CUB"/>
    <property type="match status" value="1"/>
</dbReference>
<feature type="domain" description="CUB" evidence="13">
    <location>
        <begin position="555"/>
        <end position="659"/>
    </location>
</feature>
<dbReference type="SUPFAM" id="SSF57535">
    <property type="entry name" value="Complement control module/SCR domain"/>
    <property type="match status" value="2"/>
</dbReference>
<evidence type="ECO:0000256" key="11">
    <source>
        <dbReference type="PROSITE-ProRule" id="PRU01211"/>
    </source>
</evidence>
<sequence length="1229" mass="138232">MLRPSLIVSLLVAVYVCPRTFHTGASAQDVELTPLDLDHVDVASETDLFADLADDRFRREAGEADDDANWEDEVVDNIEDVADHARSRRAIVSDLSLRWPKGIIPYVLTDAIDDKHLREIKRGMATYERFTCLRFVPWTNTTNQDLGLDHDGHLRFESSTSCRAELGNKRRKSGQYISCCDAAQCVHELGHAIGFIHEHQSPDRDGWIRVNEENVLPDSRRWFLEYDEADVISEGYDLQSVMMYPPASLRIPNKGYSVTILYPELTYGYNFFYLLRQTAHAYQCAENHCKDFPLTCHNDGFLTLVEGQCACYCPEGLDPATGCADIMKKVPEGTEFPGGKWALPMTTSGCPDGSFEVGYRKHYTDSDGPNLESDPYHLNGTISDRWAEHYFCVNSGGVGNNETYWPDGNYCIYPVGGECPSNRPGSTEGTEFKTGHIDFANIVNFRDYGEQSGVLPDGLFNEKKTHFNYCCKVTGFERFPLYLPTSKPLVLFQPRLSFSCQKVFGMHASHEWVALNSLNFQSATHYGETPYSKATRNMRRMYIKHCYYEPSNTDCGFNIQLNTSHPSYSFSYGPGDLLDCNWYISAPQGSQIKLDLDQMNVTCDQDFVSVRAVRLGQSGQKFCGSKVGQSIISHYNTMMMQFYTLQGSQSSFRATFTLVKDSDLCYNTEDLGASYAGDVYYTRSFVQCLNWTDVTHCPFHAFKSDGIGKNLDMNYCRNPGNGFQPWCYTSVTECARDYCDVCETGSRYDTADNCQQLQEAGNCTSDPLALHKCAMTCKNELPFVPTTQNASSVTCPFPPPLPDGTLTLTGKTSYQVGEKVTYKCKDENSNSTVDRTCQSDGLWSPALFACFECDQGWTLFQGRCYKHYDEPHKYPEAESTCAEHGAYLAIARDEVTNNFLGTLRHFDLGAYLGAQSQQLKDDWFWADGSNLTWTNWRTGFPSLKNGIWRCLKLQPDGQWTDRACRFHLERFICEKNSYDIQNRPCADSLATCKQLLAAQPDMCKNFSDFSARSCARSCDLCNGSAGCELTDPTENAEFVHKSYQRRERVPEGTELFFACKGDMVRKSGDAVRICREGLLSGADLVCQDKTALVKCKLDRPNSLVTILGTEDWNSITLAFGKWARYQCQSGSQRVKGDYWRKCSEDGTLGGEPLVCEKKPTSLAKCQVARPRRPVLALRPRNGGVLEEGKKATFWCQPGYTRKSGDSSRTCLSSGKLSGQPLTCKRRNRG</sequence>
<dbReference type="GeneID" id="101848513"/>
<dbReference type="Gene3D" id="2.40.20.10">
    <property type="entry name" value="Plasminogen Kringle 4"/>
    <property type="match status" value="1"/>
</dbReference>
<dbReference type="InterPro" id="IPR038178">
    <property type="entry name" value="Kringle_sf"/>
</dbReference>
<dbReference type="InterPro" id="IPR016187">
    <property type="entry name" value="CTDL_fold"/>
</dbReference>
<keyword evidence="18" id="KW-1185">Reference proteome</keyword>
<dbReference type="SUPFAM" id="SSF57440">
    <property type="entry name" value="Kringle-like"/>
    <property type="match status" value="1"/>
</dbReference>
<dbReference type="SUPFAM" id="SSF55486">
    <property type="entry name" value="Metalloproteases ('zincins'), catalytic domain"/>
    <property type="match status" value="1"/>
</dbReference>
<dbReference type="SUPFAM" id="SSF56436">
    <property type="entry name" value="C-type lectin-like"/>
    <property type="match status" value="1"/>
</dbReference>
<dbReference type="InterPro" id="IPR031569">
    <property type="entry name" value="ApeC"/>
</dbReference>
<organism evidence="18 19">
    <name type="scientific">Aplysia californica</name>
    <name type="common">California sea hare</name>
    <dbReference type="NCBI Taxonomy" id="6500"/>
    <lineage>
        <taxon>Eukaryota</taxon>
        <taxon>Metazoa</taxon>
        <taxon>Spiralia</taxon>
        <taxon>Lophotrochozoa</taxon>
        <taxon>Mollusca</taxon>
        <taxon>Gastropoda</taxon>
        <taxon>Heterobranchia</taxon>
        <taxon>Euthyneura</taxon>
        <taxon>Tectipleura</taxon>
        <taxon>Aplysiida</taxon>
        <taxon>Aplysioidea</taxon>
        <taxon>Aplysiidae</taxon>
        <taxon>Aplysia</taxon>
    </lineage>
</organism>
<evidence type="ECO:0000256" key="10">
    <source>
        <dbReference type="PROSITE-ProRule" id="PRU00302"/>
    </source>
</evidence>
<dbReference type="InterPro" id="IPR013806">
    <property type="entry name" value="Kringle-like"/>
</dbReference>
<dbReference type="SUPFAM" id="SSF49854">
    <property type="entry name" value="Spermadhesin, CUB domain"/>
    <property type="match status" value="1"/>
</dbReference>
<dbReference type="PROSITE" id="PS50923">
    <property type="entry name" value="SUSHI"/>
    <property type="match status" value="2"/>
</dbReference>
<dbReference type="SMART" id="SM00042">
    <property type="entry name" value="CUB"/>
    <property type="match status" value="1"/>
</dbReference>
<dbReference type="Gene3D" id="2.10.70.10">
    <property type="entry name" value="Complement Module, domain 1"/>
    <property type="match status" value="2"/>
</dbReference>
<comment type="cofactor">
    <cofactor evidence="11 12">
        <name>Zn(2+)</name>
        <dbReference type="ChEBI" id="CHEBI:29105"/>
    </cofactor>
    <text evidence="11 12">Binds 1 zinc ion per subunit.</text>
</comment>
<dbReference type="InterPro" id="IPR000859">
    <property type="entry name" value="CUB_dom"/>
</dbReference>
<dbReference type="Pfam" id="PF00431">
    <property type="entry name" value="CUB"/>
    <property type="match status" value="1"/>
</dbReference>
<dbReference type="PROSITE" id="PS51864">
    <property type="entry name" value="ASTACIN"/>
    <property type="match status" value="1"/>
</dbReference>
<dbReference type="PANTHER" id="PTHR10127">
    <property type="entry name" value="DISCOIDIN, CUB, EGF, LAMININ , AND ZINC METALLOPROTEASE DOMAIN CONTAINING"/>
    <property type="match status" value="1"/>
</dbReference>
<feature type="binding site" evidence="11">
    <location>
        <position position="187"/>
    </location>
    <ligand>
        <name>Zn(2+)</name>
        <dbReference type="ChEBI" id="CHEBI:29105"/>
        <note>catalytic</note>
    </ligand>
</feature>
<dbReference type="InterPro" id="IPR016186">
    <property type="entry name" value="C-type_lectin-like/link_sf"/>
</dbReference>
<dbReference type="CDD" id="cd00037">
    <property type="entry name" value="CLECT"/>
    <property type="match status" value="1"/>
</dbReference>
<dbReference type="InterPro" id="IPR018056">
    <property type="entry name" value="Kringle_CS"/>
</dbReference>
<dbReference type="SMART" id="SM00032">
    <property type="entry name" value="CCP"/>
    <property type="match status" value="3"/>
</dbReference>
<evidence type="ECO:0000256" key="5">
    <source>
        <dbReference type="ARBA" id="ARBA00022801"/>
    </source>
</evidence>
<keyword evidence="1 9" id="KW-0420">Kringle</keyword>
<keyword evidence="5 11" id="KW-0378">Hydrolase</keyword>
<dbReference type="Pfam" id="PF01400">
    <property type="entry name" value="Astacin"/>
    <property type="match status" value="1"/>
</dbReference>
<evidence type="ECO:0000259" key="17">
    <source>
        <dbReference type="PROSITE" id="PS51864"/>
    </source>
</evidence>
<evidence type="ECO:0000256" key="4">
    <source>
        <dbReference type="ARBA" id="ARBA00022729"/>
    </source>
</evidence>
<feature type="binding site" evidence="11">
    <location>
        <position position="191"/>
    </location>
    <ligand>
        <name>Zn(2+)</name>
        <dbReference type="ChEBI" id="CHEBI:29105"/>
        <note>catalytic</note>
    </ligand>
</feature>
<evidence type="ECO:0000313" key="19">
    <source>
        <dbReference type="RefSeq" id="XP_012936733.1"/>
    </source>
</evidence>
<dbReference type="Gene3D" id="3.10.100.10">
    <property type="entry name" value="Mannose-Binding Protein A, subunit A"/>
    <property type="match status" value="1"/>
</dbReference>
<evidence type="ECO:0000256" key="9">
    <source>
        <dbReference type="PROSITE-ProRule" id="PRU00121"/>
    </source>
</evidence>
<dbReference type="InterPro" id="IPR000001">
    <property type="entry name" value="Kringle"/>
</dbReference>
<dbReference type="PANTHER" id="PTHR10127:SF850">
    <property type="entry name" value="METALLOENDOPEPTIDASE"/>
    <property type="match status" value="1"/>
</dbReference>
<evidence type="ECO:0000313" key="18">
    <source>
        <dbReference type="Proteomes" id="UP000694888"/>
    </source>
</evidence>
<evidence type="ECO:0000256" key="8">
    <source>
        <dbReference type="ARBA" id="ARBA00023157"/>
    </source>
</evidence>
<feature type="active site" evidence="11">
    <location>
        <position position="188"/>
    </location>
</feature>
<dbReference type="CDD" id="cd00033">
    <property type="entry name" value="CCP"/>
    <property type="match status" value="2"/>
</dbReference>
<gene>
    <name evidence="19" type="primary">LOC101848513</name>
</gene>
<feature type="domain" description="Sushi" evidence="16">
    <location>
        <begin position="793"/>
        <end position="852"/>
    </location>
</feature>
<evidence type="ECO:0000256" key="6">
    <source>
        <dbReference type="ARBA" id="ARBA00022833"/>
    </source>
</evidence>
<feature type="disulfide bond" evidence="9">
    <location>
        <begin position="716"/>
        <end position="739"/>
    </location>
</feature>
<dbReference type="Pfam" id="PF00051">
    <property type="entry name" value="Kringle"/>
    <property type="match status" value="1"/>
</dbReference>
<keyword evidence="6 11" id="KW-0862">Zinc</keyword>